<comment type="subcellular location">
    <subcellularLocation>
        <location evidence="1">Cytoplasm</location>
    </subcellularLocation>
</comment>
<evidence type="ECO:0000256" key="4">
    <source>
        <dbReference type="ARBA" id="ARBA00022490"/>
    </source>
</evidence>
<keyword evidence="6" id="KW-0805">Transcription regulation</keyword>
<evidence type="ECO:0000256" key="7">
    <source>
        <dbReference type="ARBA" id="ARBA00023125"/>
    </source>
</evidence>
<gene>
    <name evidence="11" type="ORF">KJP28_03530</name>
</gene>
<evidence type="ECO:0000256" key="1">
    <source>
        <dbReference type="ARBA" id="ARBA00004496"/>
    </source>
</evidence>
<dbReference type="Pfam" id="PF00126">
    <property type="entry name" value="HTH_1"/>
    <property type="match status" value="1"/>
</dbReference>
<evidence type="ECO:0000256" key="3">
    <source>
        <dbReference type="ARBA" id="ARBA00019365"/>
    </source>
</evidence>
<sequence length="307" mass="34853">MYIEFRHLRTIRAIHESGGLARAADMLHITQSALSHQIKGLEEQIGMELFQRRSKPMKLSPAGQKLLNLAERILPEVAHVEEEFRAMQSGRSGRMHIAIECHACFDWLFPVLDGFREAWPEVDVDIRMRLAFDAIEALRREEVDFVISSDPVALPSVTFTPLFDYEPKFVCASSHPLAHKPFIDAEDFAEETLLHYPVERAKLDVFTQLLTPARVEPRGTRGVELTEVILMLVAAGRGVTVLPDWVLGKYRHNPDYAIRKITRDGISKRMYAATRDADVAKPFVAHMMRLSRTEPVKLQRQLSGASS</sequence>
<accession>A0ABS6SYK9</accession>
<name>A0ABS6SYK9_9RHOB</name>
<dbReference type="PROSITE" id="PS50931">
    <property type="entry name" value="HTH_LYSR"/>
    <property type="match status" value="1"/>
</dbReference>
<dbReference type="RefSeq" id="WP_218390840.1">
    <property type="nucleotide sequence ID" value="NZ_JAHUZE010000001.1"/>
</dbReference>
<evidence type="ECO:0000256" key="8">
    <source>
        <dbReference type="ARBA" id="ARBA00023163"/>
    </source>
</evidence>
<keyword evidence="12" id="KW-1185">Reference proteome</keyword>
<evidence type="ECO:0000256" key="9">
    <source>
        <dbReference type="ARBA" id="ARBA00023167"/>
    </source>
</evidence>
<dbReference type="InterPro" id="IPR037406">
    <property type="entry name" value="MetR_PBP2"/>
</dbReference>
<reference evidence="11 12" key="1">
    <citation type="submission" date="2021-05" db="EMBL/GenBank/DDBJ databases">
        <title>Culturable bacteria isolated from Daya Bay.</title>
        <authorList>
            <person name="Zheng W."/>
            <person name="Yu S."/>
            <person name="Huang Y."/>
        </authorList>
    </citation>
    <scope>NUCLEOTIDE SEQUENCE [LARGE SCALE GENOMIC DNA]</scope>
    <source>
        <strain evidence="11 12">DP4N28-5</strain>
    </source>
</reference>
<dbReference type="EMBL" id="JAHUZE010000001">
    <property type="protein sequence ID" value="MBV7377984.1"/>
    <property type="molecule type" value="Genomic_DNA"/>
</dbReference>
<comment type="similarity">
    <text evidence="2">Belongs to the LysR transcriptional regulatory family.</text>
</comment>
<evidence type="ECO:0000259" key="10">
    <source>
        <dbReference type="PROSITE" id="PS50931"/>
    </source>
</evidence>
<dbReference type="InterPro" id="IPR005119">
    <property type="entry name" value="LysR_subst-bd"/>
</dbReference>
<keyword evidence="8" id="KW-0804">Transcription</keyword>
<comment type="caution">
    <text evidence="11">The sequence shown here is derived from an EMBL/GenBank/DDBJ whole genome shotgun (WGS) entry which is preliminary data.</text>
</comment>
<proteinExistence type="inferred from homology"/>
<dbReference type="InterPro" id="IPR000847">
    <property type="entry name" value="LysR_HTH_N"/>
</dbReference>
<dbReference type="CDD" id="cd08441">
    <property type="entry name" value="PBP2_MetR"/>
    <property type="match status" value="1"/>
</dbReference>
<protein>
    <recommendedName>
        <fullName evidence="3">HTH-type transcriptional regulator MetR</fullName>
    </recommendedName>
</protein>
<evidence type="ECO:0000256" key="5">
    <source>
        <dbReference type="ARBA" id="ARBA00022605"/>
    </source>
</evidence>
<keyword evidence="9" id="KW-0486">Methionine biosynthesis</keyword>
<dbReference type="Pfam" id="PF03466">
    <property type="entry name" value="LysR_substrate"/>
    <property type="match status" value="1"/>
</dbReference>
<organism evidence="11 12">
    <name type="scientific">Maritimibacter dapengensis</name>
    <dbReference type="NCBI Taxonomy" id="2836868"/>
    <lineage>
        <taxon>Bacteria</taxon>
        <taxon>Pseudomonadati</taxon>
        <taxon>Pseudomonadota</taxon>
        <taxon>Alphaproteobacteria</taxon>
        <taxon>Rhodobacterales</taxon>
        <taxon>Roseobacteraceae</taxon>
        <taxon>Maritimibacter</taxon>
    </lineage>
</organism>
<keyword evidence="7" id="KW-0238">DNA-binding</keyword>
<keyword evidence="5" id="KW-0028">Amino-acid biosynthesis</keyword>
<dbReference type="Proteomes" id="UP000756530">
    <property type="component" value="Unassembled WGS sequence"/>
</dbReference>
<evidence type="ECO:0000256" key="6">
    <source>
        <dbReference type="ARBA" id="ARBA00023015"/>
    </source>
</evidence>
<dbReference type="PANTHER" id="PTHR30346">
    <property type="entry name" value="TRANSCRIPTIONAL DUAL REGULATOR HCAR-RELATED"/>
    <property type="match status" value="1"/>
</dbReference>
<evidence type="ECO:0000313" key="12">
    <source>
        <dbReference type="Proteomes" id="UP000756530"/>
    </source>
</evidence>
<dbReference type="PANTHER" id="PTHR30346:SF28">
    <property type="entry name" value="HTH-TYPE TRANSCRIPTIONAL REGULATOR CYNR"/>
    <property type="match status" value="1"/>
</dbReference>
<evidence type="ECO:0000256" key="2">
    <source>
        <dbReference type="ARBA" id="ARBA00009437"/>
    </source>
</evidence>
<feature type="domain" description="HTH lysR-type" evidence="10">
    <location>
        <begin position="3"/>
        <end position="60"/>
    </location>
</feature>
<evidence type="ECO:0000313" key="11">
    <source>
        <dbReference type="EMBL" id="MBV7377984.1"/>
    </source>
</evidence>
<keyword evidence="4" id="KW-0963">Cytoplasm</keyword>